<evidence type="ECO:0000256" key="1">
    <source>
        <dbReference type="SAM" id="Phobius"/>
    </source>
</evidence>
<dbReference type="KEGG" id="scy:SCATT_17380"/>
<dbReference type="AlphaFoldDB" id="F8JR21"/>
<gene>
    <name evidence="2" type="ordered locus">SCATT_17380</name>
</gene>
<feature type="transmembrane region" description="Helical" evidence="1">
    <location>
        <begin position="29"/>
        <end position="48"/>
    </location>
</feature>
<dbReference type="EMBL" id="CP003219">
    <property type="protein sequence ID" value="AEW94109.1"/>
    <property type="molecule type" value="Genomic_DNA"/>
</dbReference>
<dbReference type="HOGENOM" id="CLU_193873_1_0_11"/>
<keyword evidence="3" id="KW-1185">Reference proteome</keyword>
<evidence type="ECO:0000313" key="2">
    <source>
        <dbReference type="EMBL" id="AEW94109.1"/>
    </source>
</evidence>
<name>F8JR21_STREN</name>
<dbReference type="KEGG" id="sct:SCAT_1745"/>
<keyword evidence="1" id="KW-0472">Membrane</keyword>
<accession>F8JR21</accession>
<proteinExistence type="predicted"/>
<accession>G8WQ49</accession>
<reference evidence="3" key="1">
    <citation type="submission" date="2011-12" db="EMBL/GenBank/DDBJ databases">
        <title>Complete genome sequence of Streptomyces cattleya strain DSM 46488.</title>
        <authorList>
            <person name="Ou H.-Y."/>
            <person name="Li P."/>
            <person name="Zhao C."/>
            <person name="O'Hagan D."/>
            <person name="Deng Z."/>
        </authorList>
    </citation>
    <scope>NUCLEOTIDE SEQUENCE [LARGE SCALE GENOMIC DNA]</scope>
    <source>
        <strain evidence="3">ATCC 35852 / DSM 46488 / JCM 4925 / NBRC 14057 / NRRL 8057</strain>
    </source>
</reference>
<dbReference type="RefSeq" id="WP_014142503.1">
    <property type="nucleotide sequence ID" value="NC_016111.1"/>
</dbReference>
<keyword evidence="1" id="KW-0812">Transmembrane</keyword>
<evidence type="ECO:0000313" key="3">
    <source>
        <dbReference type="Proteomes" id="UP000007842"/>
    </source>
</evidence>
<dbReference type="PATRIC" id="fig|1003195.11.peg.3285"/>
<dbReference type="OrthoDB" id="4250151at2"/>
<organism evidence="2 3">
    <name type="scientific">Streptantibioticus cattleyicolor (strain ATCC 35852 / DSM 46488 / JCM 4925 / NBRC 14057 / NRRL 8057)</name>
    <name type="common">Streptomyces cattleya</name>
    <dbReference type="NCBI Taxonomy" id="1003195"/>
    <lineage>
        <taxon>Bacteria</taxon>
        <taxon>Bacillati</taxon>
        <taxon>Actinomycetota</taxon>
        <taxon>Actinomycetes</taxon>
        <taxon>Kitasatosporales</taxon>
        <taxon>Streptomycetaceae</taxon>
        <taxon>Streptantibioticus</taxon>
    </lineage>
</organism>
<protein>
    <submittedName>
        <fullName evidence="2">Uncharacterized protein</fullName>
    </submittedName>
</protein>
<keyword evidence="1" id="KW-1133">Transmembrane helix</keyword>
<dbReference type="Proteomes" id="UP000007842">
    <property type="component" value="Chromosome"/>
</dbReference>
<sequence length="64" mass="6605">MAISLSVVVLLAIVLIVLMRGGSIKAGPAIVAILLGFFLASSGLAPSINRLMESIASTINQIRL</sequence>
<dbReference type="eggNOG" id="ENOG502ZQDD">
    <property type="taxonomic scope" value="Bacteria"/>
</dbReference>